<evidence type="ECO:0000256" key="3">
    <source>
        <dbReference type="ARBA" id="ARBA00019365"/>
    </source>
</evidence>
<feature type="domain" description="HTH lysR-type" evidence="12">
    <location>
        <begin position="2"/>
        <end position="59"/>
    </location>
</feature>
<keyword evidence="7" id="KW-0805">Transcription regulation</keyword>
<proteinExistence type="inferred from homology"/>
<keyword evidence="9" id="KW-0010">Activator</keyword>
<evidence type="ECO:0000256" key="10">
    <source>
        <dbReference type="ARBA" id="ARBA00023163"/>
    </source>
</evidence>
<dbReference type="InterPro" id="IPR036390">
    <property type="entry name" value="WH_DNA-bd_sf"/>
</dbReference>
<dbReference type="InterPro" id="IPR005119">
    <property type="entry name" value="LysR_subst-bd"/>
</dbReference>
<protein>
    <recommendedName>
        <fullName evidence="3">HTH-type transcriptional regulator MetR</fullName>
    </recommendedName>
</protein>
<evidence type="ECO:0000256" key="7">
    <source>
        <dbReference type="ARBA" id="ARBA00023015"/>
    </source>
</evidence>
<dbReference type="PANTHER" id="PTHR30126">
    <property type="entry name" value="HTH-TYPE TRANSCRIPTIONAL REGULATOR"/>
    <property type="match status" value="1"/>
</dbReference>
<reference evidence="14" key="1">
    <citation type="submission" date="2023-07" db="EMBL/GenBank/DDBJ databases">
        <title>Draft genome sequence of Agarivorans aestuarii strain ZMCS4, a CAZymes producing bacteria isolated from the marine brown algae Clodostephus spongiosus.</title>
        <authorList>
            <person name="Lorente B."/>
            <person name="Cabral C."/>
            <person name="Frias J."/>
            <person name="Faria J."/>
            <person name="Toubarro D."/>
        </authorList>
    </citation>
    <scope>NUCLEOTIDE SEQUENCE [LARGE SCALE GENOMIC DNA]</scope>
    <source>
        <strain evidence="14">ZMCS4</strain>
    </source>
</reference>
<organism evidence="13 14">
    <name type="scientific">Agarivorans aestuarii</name>
    <dbReference type="NCBI Taxonomy" id="1563703"/>
    <lineage>
        <taxon>Bacteria</taxon>
        <taxon>Pseudomonadati</taxon>
        <taxon>Pseudomonadota</taxon>
        <taxon>Gammaproteobacteria</taxon>
        <taxon>Alteromonadales</taxon>
        <taxon>Alteromonadaceae</taxon>
        <taxon>Agarivorans</taxon>
    </lineage>
</organism>
<dbReference type="EMBL" id="JAYDYW010000004">
    <property type="protein sequence ID" value="MEE1672742.1"/>
    <property type="molecule type" value="Genomic_DNA"/>
</dbReference>
<name>A0ABU7FZZ3_9ALTE</name>
<dbReference type="Gene3D" id="3.40.190.10">
    <property type="entry name" value="Periplasmic binding protein-like II"/>
    <property type="match status" value="3"/>
</dbReference>
<dbReference type="InterPro" id="IPR037406">
    <property type="entry name" value="MetR_PBP2"/>
</dbReference>
<dbReference type="RefSeq" id="WP_329774177.1">
    <property type="nucleotide sequence ID" value="NZ_JAYDYW010000004.1"/>
</dbReference>
<accession>A0ABU7FZZ3</accession>
<evidence type="ECO:0000256" key="8">
    <source>
        <dbReference type="ARBA" id="ARBA00023125"/>
    </source>
</evidence>
<evidence type="ECO:0000256" key="5">
    <source>
        <dbReference type="ARBA" id="ARBA00022491"/>
    </source>
</evidence>
<dbReference type="PROSITE" id="PS50931">
    <property type="entry name" value="HTH_LYSR"/>
    <property type="match status" value="1"/>
</dbReference>
<keyword evidence="14" id="KW-1185">Reference proteome</keyword>
<dbReference type="Pfam" id="PF00126">
    <property type="entry name" value="HTH_1"/>
    <property type="match status" value="1"/>
</dbReference>
<dbReference type="Gene3D" id="1.10.10.10">
    <property type="entry name" value="Winged helix-like DNA-binding domain superfamily/Winged helix DNA-binding domain"/>
    <property type="match status" value="1"/>
</dbReference>
<evidence type="ECO:0000256" key="2">
    <source>
        <dbReference type="ARBA" id="ARBA00009437"/>
    </source>
</evidence>
<evidence type="ECO:0000313" key="14">
    <source>
        <dbReference type="Proteomes" id="UP001310248"/>
    </source>
</evidence>
<dbReference type="SUPFAM" id="SSF46785">
    <property type="entry name" value="Winged helix' DNA-binding domain"/>
    <property type="match status" value="1"/>
</dbReference>
<gene>
    <name evidence="13" type="ORF">SNR37_002152</name>
</gene>
<comment type="subcellular location">
    <subcellularLocation>
        <location evidence="1">Cytoplasm</location>
    </subcellularLocation>
</comment>
<evidence type="ECO:0000256" key="6">
    <source>
        <dbReference type="ARBA" id="ARBA00022605"/>
    </source>
</evidence>
<evidence type="ECO:0000256" key="1">
    <source>
        <dbReference type="ARBA" id="ARBA00004496"/>
    </source>
</evidence>
<dbReference type="InterPro" id="IPR036388">
    <property type="entry name" value="WH-like_DNA-bd_sf"/>
</dbReference>
<evidence type="ECO:0000256" key="9">
    <source>
        <dbReference type="ARBA" id="ARBA00023159"/>
    </source>
</evidence>
<comment type="similarity">
    <text evidence="2">Belongs to the LysR transcriptional regulatory family.</text>
</comment>
<comment type="caution">
    <text evidence="13">The sequence shown here is derived from an EMBL/GenBank/DDBJ whole genome shotgun (WGS) entry which is preliminary data.</text>
</comment>
<keyword evidence="6" id="KW-0028">Amino-acid biosynthesis</keyword>
<dbReference type="Pfam" id="PF03466">
    <property type="entry name" value="LysR_substrate"/>
    <property type="match status" value="1"/>
</dbReference>
<evidence type="ECO:0000256" key="11">
    <source>
        <dbReference type="ARBA" id="ARBA00023167"/>
    </source>
</evidence>
<evidence type="ECO:0000256" key="4">
    <source>
        <dbReference type="ARBA" id="ARBA00022490"/>
    </source>
</evidence>
<keyword evidence="4" id="KW-0963">Cytoplasm</keyword>
<evidence type="ECO:0000313" key="13">
    <source>
        <dbReference type="EMBL" id="MEE1672742.1"/>
    </source>
</evidence>
<keyword evidence="8" id="KW-0238">DNA-binding</keyword>
<dbReference type="SUPFAM" id="SSF53850">
    <property type="entry name" value="Periplasmic binding protein-like II"/>
    <property type="match status" value="1"/>
</dbReference>
<sequence>MLELKHLKTLQALRETGSLVVAAQRLCLTQSALSHQLKELESRIGAKLFVRKTKPLRFTMAGLRVLELADNVLEQVQHTERELARLVGGQAGRLHLAIECHSCFNWLMPAIDNYRGLWPDVELDFSSGFSFEPLPELAQGQLDLVITSDPQPSEGIVFSPLFSYQPTLALSPNHPLVDKPIIAPEDFANQVLISYPVDTHRLDLFNLFLDPAGVEPLAVRKVDMTIMMMQLVASGRGVAVLPNWALTEYVNKGYIVTRELGDGKLWQNLYAARHESHQDSAYIEAFLDIAREHCFSHLDGIKAIGDNQAVTK</sequence>
<dbReference type="PRINTS" id="PR00039">
    <property type="entry name" value="HTHLYSR"/>
</dbReference>
<dbReference type="InterPro" id="IPR000847">
    <property type="entry name" value="LysR_HTH_N"/>
</dbReference>
<dbReference type="CDD" id="cd08441">
    <property type="entry name" value="PBP2_MetR"/>
    <property type="match status" value="1"/>
</dbReference>
<keyword evidence="11" id="KW-0486">Methionine biosynthesis</keyword>
<keyword evidence="10" id="KW-0804">Transcription</keyword>
<dbReference type="PANTHER" id="PTHR30126:SF25">
    <property type="entry name" value="HTH-TYPE TRANSCRIPTIONAL REGULATOR METR"/>
    <property type="match status" value="1"/>
</dbReference>
<dbReference type="Proteomes" id="UP001310248">
    <property type="component" value="Unassembled WGS sequence"/>
</dbReference>
<reference evidence="13 14" key="2">
    <citation type="submission" date="2023-12" db="EMBL/GenBank/DDBJ databases">
        <authorList>
            <consortium name="Cladostephus spongiosus"/>
            <person name="Lorente B."/>
            <person name="Cabral C."/>
            <person name="Frias J."/>
            <person name="Faria J."/>
            <person name="Toubarro D."/>
        </authorList>
    </citation>
    <scope>NUCLEOTIDE SEQUENCE [LARGE SCALE GENOMIC DNA]</scope>
    <source>
        <strain evidence="13 14">ZMCS4</strain>
    </source>
</reference>
<evidence type="ECO:0000259" key="12">
    <source>
        <dbReference type="PROSITE" id="PS50931"/>
    </source>
</evidence>
<keyword evidence="5" id="KW-0678">Repressor</keyword>